<dbReference type="PANTHER" id="PTHR11803">
    <property type="entry name" value="2-IMINOBUTANOATE/2-IMINOPROPANOATE DEAMINASE RIDA"/>
    <property type="match status" value="1"/>
</dbReference>
<dbReference type="AlphaFoldDB" id="A0A4V2YCX9"/>
<evidence type="ECO:0000313" key="1">
    <source>
        <dbReference type="EMBL" id="TDD13216.1"/>
    </source>
</evidence>
<name>A0A4V2YCX9_9ACTN</name>
<comment type="caution">
    <text evidence="1">The sequence shown here is derived from an EMBL/GenBank/DDBJ whole genome shotgun (WGS) entry which is preliminary data.</text>
</comment>
<dbReference type="PANTHER" id="PTHR11803:SF44">
    <property type="entry name" value="RUTC FAMILY PROTEIN YJGH"/>
    <property type="match status" value="1"/>
</dbReference>
<dbReference type="SUPFAM" id="SSF55298">
    <property type="entry name" value="YjgF-like"/>
    <property type="match status" value="1"/>
</dbReference>
<proteinExistence type="predicted"/>
<dbReference type="EMBL" id="SMKP01000182">
    <property type="protein sequence ID" value="TDD13216.1"/>
    <property type="molecule type" value="Genomic_DNA"/>
</dbReference>
<reference evidence="1 2" key="1">
    <citation type="submission" date="2019-03" db="EMBL/GenBank/DDBJ databases">
        <title>Draft genome sequences of novel Actinobacteria.</title>
        <authorList>
            <person name="Sahin N."/>
            <person name="Ay H."/>
            <person name="Saygin H."/>
        </authorList>
    </citation>
    <scope>NUCLEOTIDE SEQUENCE [LARGE SCALE GENOMIC DNA]</scope>
    <source>
        <strain evidence="1 2">KC712</strain>
    </source>
</reference>
<dbReference type="Pfam" id="PF01042">
    <property type="entry name" value="Ribonuc_L-PSP"/>
    <property type="match status" value="1"/>
</dbReference>
<dbReference type="GO" id="GO:0005829">
    <property type="term" value="C:cytosol"/>
    <property type="evidence" value="ECO:0007669"/>
    <property type="project" value="TreeGrafter"/>
</dbReference>
<gene>
    <name evidence="1" type="ORF">E1294_41810</name>
</gene>
<dbReference type="RefSeq" id="WP_132516618.1">
    <property type="nucleotide sequence ID" value="NZ_SMKP01000182.1"/>
</dbReference>
<evidence type="ECO:0000313" key="2">
    <source>
        <dbReference type="Proteomes" id="UP000294543"/>
    </source>
</evidence>
<keyword evidence="2" id="KW-1185">Reference proteome</keyword>
<dbReference type="Proteomes" id="UP000294543">
    <property type="component" value="Unassembled WGS sequence"/>
</dbReference>
<dbReference type="OrthoDB" id="3212792at2"/>
<dbReference type="InterPro" id="IPR006175">
    <property type="entry name" value="YjgF/YER057c/UK114"/>
</dbReference>
<sequence length="137" mass="14735">MKGPTVTANRVVFTPIQPPDAPPALGGYVQALTVTGASRLVFVSGQIPEPPDGHVPDDFETQCRTVWNNILACLAGAGLGVSSLVKVTTFLSKREYADTNSAIRREILGDHHPALTVIISEIFDKRWLLEIEAIAAD</sequence>
<dbReference type="Gene3D" id="3.30.1330.40">
    <property type="entry name" value="RutC-like"/>
    <property type="match status" value="1"/>
</dbReference>
<dbReference type="GO" id="GO:0019239">
    <property type="term" value="F:deaminase activity"/>
    <property type="evidence" value="ECO:0007669"/>
    <property type="project" value="TreeGrafter"/>
</dbReference>
<dbReference type="InterPro" id="IPR035959">
    <property type="entry name" value="RutC-like_sf"/>
</dbReference>
<organism evidence="1 2">
    <name type="scientific">Nonomuraea diastatica</name>
    <dbReference type="NCBI Taxonomy" id="1848329"/>
    <lineage>
        <taxon>Bacteria</taxon>
        <taxon>Bacillati</taxon>
        <taxon>Actinomycetota</taxon>
        <taxon>Actinomycetes</taxon>
        <taxon>Streptosporangiales</taxon>
        <taxon>Streptosporangiaceae</taxon>
        <taxon>Nonomuraea</taxon>
    </lineage>
</organism>
<accession>A0A4V2YCX9</accession>
<protein>
    <submittedName>
        <fullName evidence="1">RidA family protein</fullName>
    </submittedName>
</protein>
<dbReference type="CDD" id="cd00448">
    <property type="entry name" value="YjgF_YER057c_UK114_family"/>
    <property type="match status" value="1"/>
</dbReference>